<evidence type="ECO:0000313" key="5">
    <source>
        <dbReference type="Proteomes" id="UP000019103"/>
    </source>
</evidence>
<dbReference type="PROSITE" id="PS51286">
    <property type="entry name" value="RAP"/>
    <property type="match status" value="1"/>
</dbReference>
<reference evidence="4 5" key="1">
    <citation type="submission" date="2013-02" db="EMBL/GenBank/DDBJ databases">
        <title>The Genome Annotation of Plasmodium falciparum Palo Alto/Uganda.</title>
        <authorList>
            <consortium name="The Broad Institute Genome Sequencing Platform"/>
            <consortium name="The Broad Institute Genome Sequencing Center for Infectious Disease"/>
            <person name="Neafsey D."/>
            <person name="Hoffman S."/>
            <person name="Volkman S."/>
            <person name="Rosenthal P."/>
            <person name="Walker B."/>
            <person name="Young S.K."/>
            <person name="Zeng Q."/>
            <person name="Gargeya S."/>
            <person name="Fitzgerald M."/>
            <person name="Haas B."/>
            <person name="Abouelleil A."/>
            <person name="Allen A.W."/>
            <person name="Alvarado L."/>
            <person name="Arachchi H.M."/>
            <person name="Berlin A.M."/>
            <person name="Chapman S.B."/>
            <person name="Gainer-Dewar J."/>
            <person name="Goldberg J."/>
            <person name="Griggs A."/>
            <person name="Gujja S."/>
            <person name="Hansen M."/>
            <person name="Howarth C."/>
            <person name="Imamovic A."/>
            <person name="Ireland A."/>
            <person name="Larimer J."/>
            <person name="McCowan C."/>
            <person name="Murphy C."/>
            <person name="Pearson M."/>
            <person name="Poon T.W."/>
            <person name="Priest M."/>
            <person name="Roberts A."/>
            <person name="Saif S."/>
            <person name="Shea T."/>
            <person name="Sisk P."/>
            <person name="Sykes S."/>
            <person name="Wortman J."/>
            <person name="Nusbaum C."/>
            <person name="Birren B."/>
        </authorList>
    </citation>
    <scope>NUCLEOTIDE SEQUENCE [LARGE SCALE GENOMIC DNA]</scope>
    <source>
        <strain evidence="4 5">Palo Alto/Uganda</strain>
    </source>
</reference>
<feature type="coiled-coil region" evidence="1">
    <location>
        <begin position="75"/>
        <end position="128"/>
    </location>
</feature>
<dbReference type="GO" id="GO:0000963">
    <property type="term" value="P:mitochondrial RNA processing"/>
    <property type="evidence" value="ECO:0007669"/>
    <property type="project" value="TreeGrafter"/>
</dbReference>
<dbReference type="Pfam" id="PF15906">
    <property type="entry name" value="zf-NOSIP"/>
    <property type="match status" value="1"/>
</dbReference>
<organism evidence="4 5">
    <name type="scientific">Plasmodium falciparum (isolate Palo Alto / Uganda)</name>
    <dbReference type="NCBI Taxonomy" id="57270"/>
    <lineage>
        <taxon>Eukaryota</taxon>
        <taxon>Sar</taxon>
        <taxon>Alveolata</taxon>
        <taxon>Apicomplexa</taxon>
        <taxon>Aconoidasida</taxon>
        <taxon>Haemosporida</taxon>
        <taxon>Plasmodiidae</taxon>
        <taxon>Plasmodium</taxon>
        <taxon>Plasmodium (Laverania)</taxon>
    </lineage>
</organism>
<name>W4ITZ9_PLAFP</name>
<dbReference type="GO" id="GO:0035770">
    <property type="term" value="C:ribonucleoprotein granule"/>
    <property type="evidence" value="ECO:0007669"/>
    <property type="project" value="TreeGrafter"/>
</dbReference>
<feature type="domain" description="RAP" evidence="3">
    <location>
        <begin position="1520"/>
        <end position="1580"/>
    </location>
</feature>
<sequence>MARHSKNNTANPIFTYHERKKVKDVGTLRERLGKDSMRKFEQCWICLRTAENPVSSPYGHIFCKICIINNFLNQKKIYARKKKEYEDYIKDLKKKKKEELLQEKEKEKKKFVQDLENLNTVNVQKEEEKNLLDISNNFWLSCNTSKVKKDTIQKKLKPPSKNLICPITKKPLKMNELITINPEVIKNGDSENGGWVCSFSKKNIDHHKAVLLKKTGKIILKSFFENFIYGKKNSYDITVGEDDFINLEAGGTGDMIKFIKLKRVHINLIIILIIYIASIKIYNVRKVQSINSTKHNNNIKFQSRKGNRLFYLINKKIILKGINNISYKIKDRNKHFYKNGKDNILMNSFDVPYKAKERNSSHHSISKKLSKFLNSLNFYKKGSEHENSIIKYERLSVLKCGYNKSGGNLLIKDLDNNNDLNSQREDDICVTSGDHIISGDNIYENYDDSNNNNDNVNKDYNNCSNNEKLNKNEKINKKRYYKFMSWNNTKEIKNFDLKKYNIHNEDKNQETPQYFQSAFYSSIKKVSEDTNHINIKINKELVNALSVEEILDVLNKYYNYSKYKNMKKKKKHIFNEVNIVTAYHRIAKHVRNKSFYKKKNFDQGEYSINSCFDNITSSLFENYSNVDDSPRVFNLCSQKVETDIGTKEEEINIENDDKEINIENDDKNINIDRDDNTYIHDANMHSEKMSNNNEENKYKDLLSSSHINLYDKVETYKNIYELLKDNLSINNNNNNKNNNGDNNNNCDEAVIPKHVANIAWASSVLSNKDPDIWKYIKKQFYENINNFKAQEISIIIWSFGSIKNELIEKEEEFILLFNCIKKHINENKFKAQEFSNIIWSLAVCNYYNYDMLILLYNYALKIFEKLLLKDISTILYSLSLFSSDCINNNILDVIKKNHFLKYNIKDDYLTINKTEEKNNTNILNLSNIKPSDQNDHHNTINNTQKKFNTNVNNNINHKKYVPYLLFENFLTYSLNKIDNEKDKMNMRNWSNIFWSCANIGLGLYKDMYKDHKGLQYYILYMNRKLNDYVNGNEGDHINGNEGDHINGNEGDHINGNEGDHINGNEDDHIYDDHINGKDGDHIYGDHTCNNTLEYLNTNNDYKSKTVVQYNHHQNDNNKINFKKNVILYQKDNDGIYHLYGCANNCDISSSSNNNNNNNNNIFYEEDKHININIDDYSSDWKPYIRIIDGEYVFPLKYFYDEKKYKNQFSIELNKVGIDNDLDIYNDNIKTKNKLNNIIDDTMYNEKNHDNNNMSCQDMNIVNYNIKNNLNNNHINNNDINNNDINNNHINNNNLNIDHTNYSLFLKEISDKKMNLYNNTNNNAVILKLLHMFESQLKDKILKWTKCDTQSIANILWSLSILNVYSRNVFEDGLYECNKRFIKCGKKKNTTKVKNFISQLHQSQLYQAAFSYCLYLLNNQKHINKLLKNKENYKSDIIINNDIKKKIHAIFEKYFKVSINVLNIWKKQLARNQRKEQKTHISSSVHKKISNDLRRLNIFHYNEYFILDSILVDIFIPHSKIVIEIDGPNHFFQKGEMIFYKSNTLFKKRLLRALGYTVISVPISDYTFMFSALDTMHFTKRLLDKANYSAHK</sequence>
<dbReference type="GO" id="GO:0005759">
    <property type="term" value="C:mitochondrial matrix"/>
    <property type="evidence" value="ECO:0007669"/>
    <property type="project" value="TreeGrafter"/>
</dbReference>
<keyword evidence="2" id="KW-0472">Membrane</keyword>
<keyword evidence="2" id="KW-1133">Transmembrane helix</keyword>
<dbReference type="PANTHER" id="PTHR21228">
    <property type="entry name" value="FAST LEU-RICH DOMAIN-CONTAINING"/>
    <property type="match status" value="1"/>
</dbReference>
<evidence type="ECO:0000313" key="4">
    <source>
        <dbReference type="EMBL" id="ETW53458.1"/>
    </source>
</evidence>
<dbReference type="Gene3D" id="3.30.40.10">
    <property type="entry name" value="Zinc/RING finger domain, C3HC4 (zinc finger)"/>
    <property type="match status" value="1"/>
</dbReference>
<dbReference type="Pfam" id="PF08373">
    <property type="entry name" value="RAP"/>
    <property type="match status" value="1"/>
</dbReference>
<protein>
    <recommendedName>
        <fullName evidence="3">RAP domain-containing protein</fullName>
    </recommendedName>
</protein>
<dbReference type="SMART" id="SM00952">
    <property type="entry name" value="RAP"/>
    <property type="match status" value="1"/>
</dbReference>
<dbReference type="FunFam" id="3.30.40.10:FF:000637">
    <property type="entry name" value="NOSIP domain-containing protein"/>
    <property type="match status" value="1"/>
</dbReference>
<dbReference type="GO" id="GO:0003723">
    <property type="term" value="F:RNA binding"/>
    <property type="evidence" value="ECO:0007669"/>
    <property type="project" value="TreeGrafter"/>
</dbReference>
<dbReference type="InterPro" id="IPR031790">
    <property type="entry name" value="Znf-NOSIP"/>
</dbReference>
<feature type="transmembrane region" description="Helical" evidence="2">
    <location>
        <begin position="264"/>
        <end position="282"/>
    </location>
</feature>
<reference evidence="4 5" key="2">
    <citation type="submission" date="2013-02" db="EMBL/GenBank/DDBJ databases">
        <title>The Genome Sequence of Plasmodium falciparum Palo Alto/Uganda.</title>
        <authorList>
            <consortium name="The Broad Institute Genome Sequencing Platform"/>
            <consortium name="The Broad Institute Genome Sequencing Center for Infectious Disease"/>
            <person name="Neafsey D."/>
            <person name="Cheeseman I."/>
            <person name="Volkman S."/>
            <person name="Adams J."/>
            <person name="Walker B."/>
            <person name="Young S.K."/>
            <person name="Zeng Q."/>
            <person name="Gargeya S."/>
            <person name="Fitzgerald M."/>
            <person name="Haas B."/>
            <person name="Abouelleil A."/>
            <person name="Alvarado L."/>
            <person name="Arachchi H.M."/>
            <person name="Berlin A.M."/>
            <person name="Chapman S.B."/>
            <person name="Dewar J."/>
            <person name="Goldberg J."/>
            <person name="Griggs A."/>
            <person name="Gujja S."/>
            <person name="Hansen M."/>
            <person name="Howarth C."/>
            <person name="Imamovic A."/>
            <person name="Larimer J."/>
            <person name="McCowan C."/>
            <person name="Murphy C."/>
            <person name="Neiman D."/>
            <person name="Pearson M."/>
            <person name="Priest M."/>
            <person name="Roberts A."/>
            <person name="Saif S."/>
            <person name="Shea T."/>
            <person name="Sisk P."/>
            <person name="Sykes S."/>
            <person name="Wortman J."/>
            <person name="Nusbaum C."/>
            <person name="Birren B."/>
        </authorList>
    </citation>
    <scope>NUCLEOTIDE SEQUENCE [LARGE SCALE GENOMIC DNA]</scope>
    <source>
        <strain evidence="4 5">Palo Alto/Uganda</strain>
    </source>
</reference>
<dbReference type="InterPro" id="IPR050870">
    <property type="entry name" value="FAST_kinase"/>
</dbReference>
<dbReference type="InterPro" id="IPR013083">
    <property type="entry name" value="Znf_RING/FYVE/PHD"/>
</dbReference>
<dbReference type="OrthoDB" id="2019031at2759"/>
<dbReference type="PANTHER" id="PTHR21228:SF40">
    <property type="entry name" value="LD45607P"/>
    <property type="match status" value="1"/>
</dbReference>
<gene>
    <name evidence="4" type="ORF">PFUGPA_04473</name>
</gene>
<accession>W4ITZ9</accession>
<proteinExistence type="predicted"/>
<evidence type="ECO:0000256" key="1">
    <source>
        <dbReference type="SAM" id="Coils"/>
    </source>
</evidence>
<keyword evidence="1" id="KW-0175">Coiled coil</keyword>
<dbReference type="EMBL" id="KI927385">
    <property type="protein sequence ID" value="ETW53458.1"/>
    <property type="molecule type" value="Genomic_DNA"/>
</dbReference>
<evidence type="ECO:0000259" key="3">
    <source>
        <dbReference type="PROSITE" id="PS51286"/>
    </source>
</evidence>
<dbReference type="OMA" id="SWNNTNE"/>
<keyword evidence="2" id="KW-0812">Transmembrane</keyword>
<dbReference type="Proteomes" id="UP000019103">
    <property type="component" value="Unassembled WGS sequence"/>
</dbReference>
<dbReference type="SUPFAM" id="SSF57850">
    <property type="entry name" value="RING/U-box"/>
    <property type="match status" value="1"/>
</dbReference>
<evidence type="ECO:0000256" key="2">
    <source>
        <dbReference type="SAM" id="Phobius"/>
    </source>
</evidence>
<dbReference type="GO" id="GO:0044528">
    <property type="term" value="P:regulation of mitochondrial mRNA stability"/>
    <property type="evidence" value="ECO:0007669"/>
    <property type="project" value="TreeGrafter"/>
</dbReference>
<dbReference type="InterPro" id="IPR013584">
    <property type="entry name" value="RAP"/>
</dbReference>